<sequence length="62" mass="7195">MIITSNLSFTDWKEGFHVPLLTVVLTDRFTHKSYVLNMSGSSYRIQKTKEGLELQHRQAVQN</sequence>
<evidence type="ECO:0000313" key="2">
    <source>
        <dbReference type="EMBL" id="GEN57748.1"/>
    </source>
</evidence>
<evidence type="ECO:0000313" key="3">
    <source>
        <dbReference type="Proteomes" id="UP000321400"/>
    </source>
</evidence>
<dbReference type="GO" id="GO:0005524">
    <property type="term" value="F:ATP binding"/>
    <property type="evidence" value="ECO:0007669"/>
    <property type="project" value="InterPro"/>
</dbReference>
<dbReference type="AlphaFoldDB" id="A0A511X471"/>
<name>A0A511X471_9BACI</name>
<dbReference type="Pfam" id="PF01695">
    <property type="entry name" value="IstB_IS21"/>
    <property type="match status" value="1"/>
</dbReference>
<dbReference type="InterPro" id="IPR002611">
    <property type="entry name" value="IstB_ATP-bd"/>
</dbReference>
<proteinExistence type="predicted"/>
<dbReference type="RefSeq" id="WP_280527169.1">
    <property type="nucleotide sequence ID" value="NZ_BMLL01000027.1"/>
</dbReference>
<dbReference type="EMBL" id="BJYE01000038">
    <property type="protein sequence ID" value="GEN57748.1"/>
    <property type="molecule type" value="Genomic_DNA"/>
</dbReference>
<reference evidence="2 3" key="1">
    <citation type="submission" date="2019-07" db="EMBL/GenBank/DDBJ databases">
        <title>Whole genome shotgun sequence of Halolactibacillus alkaliphilus NBRC 103919.</title>
        <authorList>
            <person name="Hosoyama A."/>
            <person name="Uohara A."/>
            <person name="Ohji S."/>
            <person name="Ichikawa N."/>
        </authorList>
    </citation>
    <scope>NUCLEOTIDE SEQUENCE [LARGE SCALE GENOMIC DNA]</scope>
    <source>
        <strain evidence="2 3">NBRC 103919</strain>
    </source>
</reference>
<dbReference type="Proteomes" id="UP000321400">
    <property type="component" value="Unassembled WGS sequence"/>
</dbReference>
<gene>
    <name evidence="2" type="ORF">HAL01_22120</name>
</gene>
<organism evidence="2 3">
    <name type="scientific">Halolactibacillus alkaliphilus</name>
    <dbReference type="NCBI Taxonomy" id="442899"/>
    <lineage>
        <taxon>Bacteria</taxon>
        <taxon>Bacillati</taxon>
        <taxon>Bacillota</taxon>
        <taxon>Bacilli</taxon>
        <taxon>Bacillales</taxon>
        <taxon>Bacillaceae</taxon>
        <taxon>Halolactibacillus</taxon>
    </lineage>
</organism>
<comment type="caution">
    <text evidence="2">The sequence shown here is derived from an EMBL/GenBank/DDBJ whole genome shotgun (WGS) entry which is preliminary data.</text>
</comment>
<keyword evidence="3" id="KW-1185">Reference proteome</keyword>
<feature type="domain" description="IstB-like ATP-binding" evidence="1">
    <location>
        <begin position="1"/>
        <end position="49"/>
    </location>
</feature>
<dbReference type="Gene3D" id="3.40.50.300">
    <property type="entry name" value="P-loop containing nucleotide triphosphate hydrolases"/>
    <property type="match status" value="1"/>
</dbReference>
<accession>A0A511X471</accession>
<evidence type="ECO:0000259" key="1">
    <source>
        <dbReference type="Pfam" id="PF01695"/>
    </source>
</evidence>
<protein>
    <recommendedName>
        <fullName evidence="1">IstB-like ATP-binding domain-containing protein</fullName>
    </recommendedName>
</protein>
<dbReference type="InterPro" id="IPR027417">
    <property type="entry name" value="P-loop_NTPase"/>
</dbReference>